<feature type="transmembrane region" description="Helical" evidence="8">
    <location>
        <begin position="69"/>
        <end position="86"/>
    </location>
</feature>
<protein>
    <submittedName>
        <fullName evidence="9">Uncharacterized protein</fullName>
    </submittedName>
</protein>
<keyword evidence="4" id="KW-0808">Transferase</keyword>
<comment type="caution">
    <text evidence="9">The sequence shown here is derived from an EMBL/GenBank/DDBJ whole genome shotgun (WGS) entry which is preliminary data.</text>
</comment>
<evidence type="ECO:0000313" key="9">
    <source>
        <dbReference type="EMBL" id="OGG26229.1"/>
    </source>
</evidence>
<sequence length="430" mass="51016">MWSNFLDFVFKHTPVFYLIQSVWRDEAFSYFMAKPNIFQVIVNTAHDFNPPLYYLVLHFWMKFVGLSDVGLRLISFFPHLLSVYIAYCLGKKLTSGKFAYFIAGFTLLNPMLLYYSFEMRMYSLFSLFTICSLYFLLIKNWKWYILTTTLGLYTHSFFPLIIVVYLLYFLKSHQMRKKNIFCLLAPFIFYLPWLPILANQFLHSQNSWIYPVDFQLIKSVLGNLFTSYEGTPGNLWPHTTILSGFILLFLILAIRRKKKEINLILSLIFLPLLLILTYSILKRSIYVNRYLIFITVYEILGISLGIYTLKNKVLRWSVMSIWLFYIVYLNLFLSPYHAKTDFKSTFIEINKIARSDDFVYSETPISFLESTYYYKFPNKVFIYNPDDISIPYYIGISVVFSDISKTTLPQAYSKTFFIKDNAEYEIRFAI</sequence>
<evidence type="ECO:0000256" key="8">
    <source>
        <dbReference type="SAM" id="Phobius"/>
    </source>
</evidence>
<evidence type="ECO:0000256" key="1">
    <source>
        <dbReference type="ARBA" id="ARBA00004651"/>
    </source>
</evidence>
<dbReference type="AlphaFoldDB" id="A0A1F6ANG2"/>
<reference evidence="9 10" key="1">
    <citation type="journal article" date="2016" name="Nat. Commun.">
        <title>Thousands of microbial genomes shed light on interconnected biogeochemical processes in an aquifer system.</title>
        <authorList>
            <person name="Anantharaman K."/>
            <person name="Brown C.T."/>
            <person name="Hug L.A."/>
            <person name="Sharon I."/>
            <person name="Castelle C.J."/>
            <person name="Probst A.J."/>
            <person name="Thomas B.C."/>
            <person name="Singh A."/>
            <person name="Wilkins M.J."/>
            <person name="Karaoz U."/>
            <person name="Brodie E.L."/>
            <person name="Williams K.H."/>
            <person name="Hubbard S.S."/>
            <person name="Banfield J.F."/>
        </authorList>
    </citation>
    <scope>NUCLEOTIDE SEQUENCE [LARGE SCALE GENOMIC DNA]</scope>
</reference>
<organism evidence="9 10">
    <name type="scientific">Candidatus Gottesmanbacteria bacterium RIFCSPLOWO2_01_FULL_39_12b</name>
    <dbReference type="NCBI Taxonomy" id="1798388"/>
    <lineage>
        <taxon>Bacteria</taxon>
        <taxon>Candidatus Gottesmaniibacteriota</taxon>
    </lineage>
</organism>
<feature type="transmembrane region" description="Helical" evidence="8">
    <location>
        <begin position="235"/>
        <end position="254"/>
    </location>
</feature>
<dbReference type="Proteomes" id="UP000176609">
    <property type="component" value="Unassembled WGS sequence"/>
</dbReference>
<dbReference type="GO" id="GO:0016763">
    <property type="term" value="F:pentosyltransferase activity"/>
    <property type="evidence" value="ECO:0007669"/>
    <property type="project" value="TreeGrafter"/>
</dbReference>
<evidence type="ECO:0000313" key="10">
    <source>
        <dbReference type="Proteomes" id="UP000176609"/>
    </source>
</evidence>
<evidence type="ECO:0000256" key="7">
    <source>
        <dbReference type="ARBA" id="ARBA00023136"/>
    </source>
</evidence>
<keyword evidence="3" id="KW-0328">Glycosyltransferase</keyword>
<dbReference type="EMBL" id="MFJR01000012">
    <property type="protein sequence ID" value="OGG26229.1"/>
    <property type="molecule type" value="Genomic_DNA"/>
</dbReference>
<keyword evidence="5 8" id="KW-0812">Transmembrane</keyword>
<feature type="transmembrane region" description="Helical" evidence="8">
    <location>
        <begin position="316"/>
        <end position="336"/>
    </location>
</feature>
<proteinExistence type="predicted"/>
<dbReference type="GO" id="GO:0005886">
    <property type="term" value="C:plasma membrane"/>
    <property type="evidence" value="ECO:0007669"/>
    <property type="project" value="UniProtKB-SubCell"/>
</dbReference>
<evidence type="ECO:0000256" key="3">
    <source>
        <dbReference type="ARBA" id="ARBA00022676"/>
    </source>
</evidence>
<accession>A0A1F6ANG2</accession>
<feature type="transmembrane region" description="Helical" evidence="8">
    <location>
        <begin position="287"/>
        <end position="309"/>
    </location>
</feature>
<gene>
    <name evidence="9" type="ORF">A2960_04605</name>
</gene>
<dbReference type="PANTHER" id="PTHR33908">
    <property type="entry name" value="MANNOSYLTRANSFERASE YKCB-RELATED"/>
    <property type="match status" value="1"/>
</dbReference>
<dbReference type="PANTHER" id="PTHR33908:SF11">
    <property type="entry name" value="MEMBRANE PROTEIN"/>
    <property type="match status" value="1"/>
</dbReference>
<feature type="transmembrane region" description="Helical" evidence="8">
    <location>
        <begin position="98"/>
        <end position="115"/>
    </location>
</feature>
<feature type="transmembrane region" description="Helical" evidence="8">
    <location>
        <begin position="144"/>
        <end position="168"/>
    </location>
</feature>
<evidence type="ECO:0000256" key="6">
    <source>
        <dbReference type="ARBA" id="ARBA00022989"/>
    </source>
</evidence>
<evidence type="ECO:0000256" key="2">
    <source>
        <dbReference type="ARBA" id="ARBA00022475"/>
    </source>
</evidence>
<evidence type="ECO:0000256" key="5">
    <source>
        <dbReference type="ARBA" id="ARBA00022692"/>
    </source>
</evidence>
<keyword evidence="7 8" id="KW-0472">Membrane</keyword>
<name>A0A1F6ANG2_9BACT</name>
<dbReference type="GO" id="GO:0009103">
    <property type="term" value="P:lipopolysaccharide biosynthetic process"/>
    <property type="evidence" value="ECO:0007669"/>
    <property type="project" value="UniProtKB-ARBA"/>
</dbReference>
<keyword evidence="6 8" id="KW-1133">Transmembrane helix</keyword>
<feature type="transmembrane region" description="Helical" evidence="8">
    <location>
        <begin position="180"/>
        <end position="198"/>
    </location>
</feature>
<feature type="transmembrane region" description="Helical" evidence="8">
    <location>
        <begin position="261"/>
        <end position="281"/>
    </location>
</feature>
<keyword evidence="2" id="KW-1003">Cell membrane</keyword>
<evidence type="ECO:0000256" key="4">
    <source>
        <dbReference type="ARBA" id="ARBA00022679"/>
    </source>
</evidence>
<dbReference type="InterPro" id="IPR050297">
    <property type="entry name" value="LipidA_mod_glycosyltrf_83"/>
</dbReference>
<comment type="subcellular location">
    <subcellularLocation>
        <location evidence="1">Cell membrane</location>
        <topology evidence="1">Multi-pass membrane protein</topology>
    </subcellularLocation>
</comment>